<name>A0A2V5K0R4_9BACL</name>
<sequence>MSFADMLIFNGGTLHPSFDRRRRSIVVCCYVFQPRFENPSMRRKREAPIREIESGLRTAAVRVKA</sequence>
<evidence type="ECO:0000313" key="2">
    <source>
        <dbReference type="Proteomes" id="UP000247476"/>
    </source>
</evidence>
<evidence type="ECO:0000313" key="1">
    <source>
        <dbReference type="EMBL" id="PYI52162.1"/>
    </source>
</evidence>
<gene>
    <name evidence="1" type="ORF">DLM86_22050</name>
</gene>
<accession>A0A2V5K0R4</accession>
<dbReference type="AlphaFoldDB" id="A0A2V5K0R4"/>
<dbReference type="Proteomes" id="UP000247476">
    <property type="component" value="Unassembled WGS sequence"/>
</dbReference>
<proteinExistence type="predicted"/>
<organism evidence="1 2">
    <name type="scientific">Paenibacillus flagellatus</name>
    <dbReference type="NCBI Taxonomy" id="2211139"/>
    <lineage>
        <taxon>Bacteria</taxon>
        <taxon>Bacillati</taxon>
        <taxon>Bacillota</taxon>
        <taxon>Bacilli</taxon>
        <taxon>Bacillales</taxon>
        <taxon>Paenibacillaceae</taxon>
        <taxon>Paenibacillus</taxon>
    </lineage>
</organism>
<reference evidence="1 2" key="1">
    <citation type="submission" date="2018-05" db="EMBL/GenBank/DDBJ databases">
        <title>Paenibacillus flagellatus sp. nov., isolated from selenium mineral soil.</title>
        <authorList>
            <person name="Dai X."/>
        </authorList>
    </citation>
    <scope>NUCLEOTIDE SEQUENCE [LARGE SCALE GENOMIC DNA]</scope>
    <source>
        <strain evidence="1 2">DXL2</strain>
    </source>
</reference>
<comment type="caution">
    <text evidence="1">The sequence shown here is derived from an EMBL/GenBank/DDBJ whole genome shotgun (WGS) entry which is preliminary data.</text>
</comment>
<keyword evidence="2" id="KW-1185">Reference proteome</keyword>
<dbReference type="EMBL" id="QJVJ01000010">
    <property type="protein sequence ID" value="PYI52162.1"/>
    <property type="molecule type" value="Genomic_DNA"/>
</dbReference>
<protein>
    <submittedName>
        <fullName evidence="1">Uncharacterized protein</fullName>
    </submittedName>
</protein>